<evidence type="ECO:0000313" key="1">
    <source>
        <dbReference type="EMBL" id="KAI0058048.1"/>
    </source>
</evidence>
<comment type="caution">
    <text evidence="1">The sequence shown here is derived from an EMBL/GenBank/DDBJ whole genome shotgun (WGS) entry which is preliminary data.</text>
</comment>
<dbReference type="EMBL" id="MU277239">
    <property type="protein sequence ID" value="KAI0058048.1"/>
    <property type="molecule type" value="Genomic_DNA"/>
</dbReference>
<gene>
    <name evidence="1" type="ORF">BV25DRAFT_1309107</name>
</gene>
<organism evidence="1 2">
    <name type="scientific">Artomyces pyxidatus</name>
    <dbReference type="NCBI Taxonomy" id="48021"/>
    <lineage>
        <taxon>Eukaryota</taxon>
        <taxon>Fungi</taxon>
        <taxon>Dikarya</taxon>
        <taxon>Basidiomycota</taxon>
        <taxon>Agaricomycotina</taxon>
        <taxon>Agaricomycetes</taxon>
        <taxon>Russulales</taxon>
        <taxon>Auriscalpiaceae</taxon>
        <taxon>Artomyces</taxon>
    </lineage>
</organism>
<sequence length="155" mass="17854">MHIVGWWRFRHRRCNRNVNPYPGFSRPVRERQLILVDHLKNRNPQPYRQADSDPWRQSSGNLQYITAHRTPFTSSVRRAAIFGRIFVLCHRTVSPCRPTTASVQGTVEGRPIQISSSLIELHACARSSSQRTRSYNPSTTLHTLNSEHLLPQASN</sequence>
<keyword evidence="2" id="KW-1185">Reference proteome</keyword>
<accession>A0ACB8SNJ9</accession>
<dbReference type="Proteomes" id="UP000814140">
    <property type="component" value="Unassembled WGS sequence"/>
</dbReference>
<reference evidence="1" key="1">
    <citation type="submission" date="2021-03" db="EMBL/GenBank/DDBJ databases">
        <authorList>
            <consortium name="DOE Joint Genome Institute"/>
            <person name="Ahrendt S."/>
            <person name="Looney B.P."/>
            <person name="Miyauchi S."/>
            <person name="Morin E."/>
            <person name="Drula E."/>
            <person name="Courty P.E."/>
            <person name="Chicoki N."/>
            <person name="Fauchery L."/>
            <person name="Kohler A."/>
            <person name="Kuo A."/>
            <person name="Labutti K."/>
            <person name="Pangilinan J."/>
            <person name="Lipzen A."/>
            <person name="Riley R."/>
            <person name="Andreopoulos W."/>
            <person name="He G."/>
            <person name="Johnson J."/>
            <person name="Barry K.W."/>
            <person name="Grigoriev I.V."/>
            <person name="Nagy L."/>
            <person name="Hibbett D."/>
            <person name="Henrissat B."/>
            <person name="Matheny P.B."/>
            <person name="Labbe J."/>
            <person name="Martin F."/>
        </authorList>
    </citation>
    <scope>NUCLEOTIDE SEQUENCE</scope>
    <source>
        <strain evidence="1">HHB10654</strain>
    </source>
</reference>
<evidence type="ECO:0000313" key="2">
    <source>
        <dbReference type="Proteomes" id="UP000814140"/>
    </source>
</evidence>
<name>A0ACB8SNJ9_9AGAM</name>
<proteinExistence type="predicted"/>
<protein>
    <submittedName>
        <fullName evidence="1">Uncharacterized protein</fullName>
    </submittedName>
</protein>
<reference evidence="1" key="2">
    <citation type="journal article" date="2022" name="New Phytol.">
        <title>Evolutionary transition to the ectomycorrhizal habit in the genomes of a hyperdiverse lineage of mushroom-forming fungi.</title>
        <authorList>
            <person name="Looney B."/>
            <person name="Miyauchi S."/>
            <person name="Morin E."/>
            <person name="Drula E."/>
            <person name="Courty P.E."/>
            <person name="Kohler A."/>
            <person name="Kuo A."/>
            <person name="LaButti K."/>
            <person name="Pangilinan J."/>
            <person name="Lipzen A."/>
            <person name="Riley R."/>
            <person name="Andreopoulos W."/>
            <person name="He G."/>
            <person name="Johnson J."/>
            <person name="Nolan M."/>
            <person name="Tritt A."/>
            <person name="Barry K.W."/>
            <person name="Grigoriev I.V."/>
            <person name="Nagy L.G."/>
            <person name="Hibbett D."/>
            <person name="Henrissat B."/>
            <person name="Matheny P.B."/>
            <person name="Labbe J."/>
            <person name="Martin F.M."/>
        </authorList>
    </citation>
    <scope>NUCLEOTIDE SEQUENCE</scope>
    <source>
        <strain evidence="1">HHB10654</strain>
    </source>
</reference>